<dbReference type="InterPro" id="IPR014758">
    <property type="entry name" value="Met-tRNA_synth"/>
</dbReference>
<reference evidence="16 17" key="1">
    <citation type="journal article" date="2016" name="Nat. Commun.">
        <title>Thousands of microbial genomes shed light on interconnected biogeochemical processes in an aquifer system.</title>
        <authorList>
            <person name="Anantharaman K."/>
            <person name="Brown C.T."/>
            <person name="Hug L.A."/>
            <person name="Sharon I."/>
            <person name="Castelle C.J."/>
            <person name="Probst A.J."/>
            <person name="Thomas B.C."/>
            <person name="Singh A."/>
            <person name="Wilkins M.J."/>
            <person name="Karaoz U."/>
            <person name="Brodie E.L."/>
            <person name="Williams K.H."/>
            <person name="Hubbard S.S."/>
            <person name="Banfield J.F."/>
        </authorList>
    </citation>
    <scope>NUCLEOTIDE SEQUENCE [LARGE SCALE GENOMIC DNA]</scope>
</reference>
<dbReference type="InterPro" id="IPR009080">
    <property type="entry name" value="tRNAsynth_Ia_anticodon-bd"/>
</dbReference>
<dbReference type="Pfam" id="PF09334">
    <property type="entry name" value="tRNA-synt_1g"/>
    <property type="match status" value="1"/>
</dbReference>
<evidence type="ECO:0000313" key="17">
    <source>
        <dbReference type="Proteomes" id="UP000178197"/>
    </source>
</evidence>
<keyword evidence="6 13" id="KW-0436">Ligase</keyword>
<keyword evidence="9 13" id="KW-0648">Protein biosynthesis</keyword>
<dbReference type="InterPro" id="IPR001412">
    <property type="entry name" value="aa-tRNA-synth_I_CS"/>
</dbReference>
<dbReference type="Gene3D" id="2.170.220.10">
    <property type="match status" value="1"/>
</dbReference>
<dbReference type="Proteomes" id="UP000178197">
    <property type="component" value="Unassembled WGS sequence"/>
</dbReference>
<evidence type="ECO:0000256" key="6">
    <source>
        <dbReference type="ARBA" id="ARBA00022598"/>
    </source>
</evidence>
<dbReference type="Pfam" id="PF19303">
    <property type="entry name" value="Anticodon_3"/>
    <property type="match status" value="1"/>
</dbReference>
<evidence type="ECO:0000256" key="2">
    <source>
        <dbReference type="ARBA" id="ARBA00004496"/>
    </source>
</evidence>
<keyword evidence="5" id="KW-0963">Cytoplasm</keyword>
<dbReference type="EC" id="6.1.1.10" evidence="3"/>
<dbReference type="GO" id="GO:0006431">
    <property type="term" value="P:methionyl-tRNA aminoacylation"/>
    <property type="evidence" value="ECO:0007669"/>
    <property type="project" value="InterPro"/>
</dbReference>
<evidence type="ECO:0000256" key="4">
    <source>
        <dbReference type="ARBA" id="ARBA00018753"/>
    </source>
</evidence>
<dbReference type="SUPFAM" id="SSF47323">
    <property type="entry name" value="Anticodon-binding domain of a subclass of class I aminoacyl-tRNA synthetases"/>
    <property type="match status" value="1"/>
</dbReference>
<dbReference type="CDD" id="cd00814">
    <property type="entry name" value="MetRS_core"/>
    <property type="match status" value="1"/>
</dbReference>
<dbReference type="InterPro" id="IPR014729">
    <property type="entry name" value="Rossmann-like_a/b/a_fold"/>
</dbReference>
<protein>
    <recommendedName>
        <fullName evidence="4">Methionine--tRNA ligase</fullName>
        <ecNumber evidence="3">6.1.1.10</ecNumber>
    </recommendedName>
    <alternativeName>
        <fullName evidence="11">Methionyl-tRNA synthetase</fullName>
    </alternativeName>
</protein>
<dbReference type="PRINTS" id="PR01041">
    <property type="entry name" value="TRNASYNTHMET"/>
</dbReference>
<accession>A0A1F8FFB6</accession>
<keyword evidence="10 13" id="KW-0030">Aminoacyl-tRNA synthetase</keyword>
<feature type="domain" description="Methionyl/Leucyl tRNA synthetase" evidence="14">
    <location>
        <begin position="150"/>
        <end position="365"/>
    </location>
</feature>
<evidence type="ECO:0000256" key="5">
    <source>
        <dbReference type="ARBA" id="ARBA00022490"/>
    </source>
</evidence>
<keyword evidence="8 13" id="KW-0067">ATP-binding</keyword>
<proteinExistence type="inferred from homology"/>
<dbReference type="SUPFAM" id="SSF52374">
    <property type="entry name" value="Nucleotidylyl transferase"/>
    <property type="match status" value="1"/>
</dbReference>
<dbReference type="GO" id="GO:0005737">
    <property type="term" value="C:cytoplasm"/>
    <property type="evidence" value="ECO:0007669"/>
    <property type="project" value="UniProtKB-SubCell"/>
</dbReference>
<dbReference type="InterPro" id="IPR033911">
    <property type="entry name" value="MetRS_core"/>
</dbReference>
<evidence type="ECO:0000256" key="12">
    <source>
        <dbReference type="ARBA" id="ARBA00047364"/>
    </source>
</evidence>
<dbReference type="Gene3D" id="1.10.730.10">
    <property type="entry name" value="Isoleucyl-tRNA Synthetase, Domain 1"/>
    <property type="match status" value="1"/>
</dbReference>
<evidence type="ECO:0000256" key="10">
    <source>
        <dbReference type="ARBA" id="ARBA00023146"/>
    </source>
</evidence>
<dbReference type="InterPro" id="IPR023457">
    <property type="entry name" value="Met-tRNA_synth_2"/>
</dbReference>
<dbReference type="EMBL" id="MGJT01000026">
    <property type="protein sequence ID" value="OGN11894.1"/>
    <property type="molecule type" value="Genomic_DNA"/>
</dbReference>
<feature type="domain" description="Methionyl-tRNA synthetase anticodon-binding" evidence="15">
    <location>
        <begin position="391"/>
        <end position="490"/>
    </location>
</feature>
<comment type="similarity">
    <text evidence="13">Belongs to the class-I aminoacyl-tRNA synthetase family.</text>
</comment>
<dbReference type="GO" id="GO:0004825">
    <property type="term" value="F:methionine-tRNA ligase activity"/>
    <property type="evidence" value="ECO:0007669"/>
    <property type="project" value="UniProtKB-EC"/>
</dbReference>
<dbReference type="Gene3D" id="3.40.50.620">
    <property type="entry name" value="HUPs"/>
    <property type="match status" value="1"/>
</dbReference>
<evidence type="ECO:0000256" key="13">
    <source>
        <dbReference type="RuleBase" id="RU363039"/>
    </source>
</evidence>
<comment type="function">
    <text evidence="1">Is required not only for elongation of protein synthesis but also for the initiation of all mRNA translation through initiator tRNA(fMet) aminoacylation.</text>
</comment>
<dbReference type="CDD" id="cd07957">
    <property type="entry name" value="Anticodon_Ia_Met"/>
    <property type="match status" value="1"/>
</dbReference>
<evidence type="ECO:0000259" key="15">
    <source>
        <dbReference type="Pfam" id="PF19303"/>
    </source>
</evidence>
<organism evidence="16 17">
    <name type="scientific">Candidatus Yanofskybacteria bacterium RIFCSPHIGHO2_02_FULL_43_15c</name>
    <dbReference type="NCBI Taxonomy" id="1802679"/>
    <lineage>
        <taxon>Bacteria</taxon>
        <taxon>Candidatus Yanofskyibacteriota</taxon>
    </lineage>
</organism>
<comment type="caution">
    <text evidence="16">The sequence shown here is derived from an EMBL/GenBank/DDBJ whole genome shotgun (WGS) entry which is preliminary data.</text>
</comment>
<evidence type="ECO:0000256" key="11">
    <source>
        <dbReference type="ARBA" id="ARBA00030904"/>
    </source>
</evidence>
<evidence type="ECO:0000313" key="16">
    <source>
        <dbReference type="EMBL" id="OGN11894.1"/>
    </source>
</evidence>
<evidence type="ECO:0000256" key="1">
    <source>
        <dbReference type="ARBA" id="ARBA00003314"/>
    </source>
</evidence>
<comment type="catalytic activity">
    <reaction evidence="12">
        <text>tRNA(Met) + L-methionine + ATP = L-methionyl-tRNA(Met) + AMP + diphosphate</text>
        <dbReference type="Rhea" id="RHEA:13481"/>
        <dbReference type="Rhea" id="RHEA-COMP:9667"/>
        <dbReference type="Rhea" id="RHEA-COMP:9698"/>
        <dbReference type="ChEBI" id="CHEBI:30616"/>
        <dbReference type="ChEBI" id="CHEBI:33019"/>
        <dbReference type="ChEBI" id="CHEBI:57844"/>
        <dbReference type="ChEBI" id="CHEBI:78442"/>
        <dbReference type="ChEBI" id="CHEBI:78530"/>
        <dbReference type="ChEBI" id="CHEBI:456215"/>
        <dbReference type="EC" id="6.1.1.10"/>
    </reaction>
</comment>
<gene>
    <name evidence="16" type="ORF">A3C71_00125</name>
</gene>
<name>A0A1F8FFB6_9BACT</name>
<dbReference type="NCBIfam" id="TIGR00398">
    <property type="entry name" value="metG"/>
    <property type="match status" value="1"/>
</dbReference>
<comment type="subcellular location">
    <subcellularLocation>
        <location evidence="2">Cytoplasm</location>
    </subcellularLocation>
</comment>
<evidence type="ECO:0000259" key="14">
    <source>
        <dbReference type="Pfam" id="PF09334"/>
    </source>
</evidence>
<dbReference type="InterPro" id="IPR015413">
    <property type="entry name" value="Methionyl/Leucyl_tRNA_Synth"/>
</dbReference>
<sequence>MLEKYFITTAIPYVNGYPHLGHALEFVQTDVLARYNRLRGREVFFLTGTDENALKNVQSAEKAGEDVKTFIDRHADVFRKLTEVLNLSNDDFIRTTEERHILGAQKLWKACEERGDIYKKKYQGLYCVGCESFKTEKELIDGLCPEHKVEPEKVEEENYFFRLSGYEKEILRMIESDELKILPSSRKNELTSFIKEGLEDFSISRSRERVKNWGIPVPGDDSQILFVWFDALSNYINALGYGGDESKFQEWWENNPNKEHLIGKGITRFHAIYWPAVLISAKLKLPSQILVHGYLTIDGEKISKSLGNVIDPFKVVEKYGVDPVRYFLLREISSGEDGDFSEKKLEQRYQADLANGLGNLVQRVLTLIENNLGGEINYLKRFEKSEVKEFIKNTEEKYRRNIEEFRLHEALGNVFELIGFANAYTNEHRPWDLAKENPDHFLEVMINLTLLVTAVSFWIYPFLPETAEKILESFGLTLQDKIEELDHKKLVIKKGEVLFPRLS</sequence>
<dbReference type="InterPro" id="IPR041872">
    <property type="entry name" value="Anticodon_Met"/>
</dbReference>
<dbReference type="FunFam" id="2.170.220.10:FF:000001">
    <property type="entry name" value="methionine--tRNA ligase, mitochondrial"/>
    <property type="match status" value="1"/>
</dbReference>
<dbReference type="PANTHER" id="PTHR43326">
    <property type="entry name" value="METHIONYL-TRNA SYNTHETASE"/>
    <property type="match status" value="1"/>
</dbReference>
<dbReference type="GO" id="GO:0005524">
    <property type="term" value="F:ATP binding"/>
    <property type="evidence" value="ECO:0007669"/>
    <property type="project" value="UniProtKB-KW"/>
</dbReference>
<evidence type="ECO:0000256" key="9">
    <source>
        <dbReference type="ARBA" id="ARBA00022917"/>
    </source>
</evidence>
<evidence type="ECO:0000256" key="3">
    <source>
        <dbReference type="ARBA" id="ARBA00012838"/>
    </source>
</evidence>
<dbReference type="AlphaFoldDB" id="A0A1F8FFB6"/>
<keyword evidence="7 13" id="KW-0547">Nucleotide-binding</keyword>
<dbReference type="PROSITE" id="PS00178">
    <property type="entry name" value="AA_TRNA_LIGASE_I"/>
    <property type="match status" value="1"/>
</dbReference>
<dbReference type="PANTHER" id="PTHR43326:SF1">
    <property type="entry name" value="METHIONINE--TRNA LIGASE, MITOCHONDRIAL"/>
    <property type="match status" value="1"/>
</dbReference>
<evidence type="ECO:0000256" key="8">
    <source>
        <dbReference type="ARBA" id="ARBA00022840"/>
    </source>
</evidence>
<evidence type="ECO:0000256" key="7">
    <source>
        <dbReference type="ARBA" id="ARBA00022741"/>
    </source>
</evidence>